<keyword evidence="8" id="KW-1185">Reference proteome</keyword>
<feature type="transmembrane region" description="Helical" evidence="6">
    <location>
        <begin position="210"/>
        <end position="235"/>
    </location>
</feature>
<dbReference type="Pfam" id="PF05128">
    <property type="entry name" value="DUF697"/>
    <property type="match status" value="1"/>
</dbReference>
<keyword evidence="2 6" id="KW-0812">Transmembrane</keyword>
<evidence type="ECO:0000256" key="4">
    <source>
        <dbReference type="ARBA" id="ARBA00023136"/>
    </source>
</evidence>
<reference evidence="7" key="1">
    <citation type="submission" date="2021-03" db="EMBL/GenBank/DDBJ databases">
        <authorList>
            <person name="Wang G."/>
        </authorList>
    </citation>
    <scope>NUCLEOTIDE SEQUENCE</scope>
    <source>
        <strain evidence="7">KCTC 12899</strain>
    </source>
</reference>
<name>A0A8J7U5D0_9BACT</name>
<keyword evidence="3 6" id="KW-1133">Transmembrane helix</keyword>
<evidence type="ECO:0000256" key="3">
    <source>
        <dbReference type="ARBA" id="ARBA00022989"/>
    </source>
</evidence>
<sequence>MSDSTNPDSGNNDQAGAPRVKRKRRRLYETLPEATEPIDEPAKSKADSAEASKADEPVAAKSDAADSDAKAEEPVAAKSDAADSDAKAEEPVAAKSDATAADEKATGSLRRGGTAISSQYRIHRELKARNIVKNHVLGTMTLAMVPVPIFDVLVVSGSQVEMVEKLADLYDVKPRRRPVRTILAALLAGLGSYGLSSLSAYSFSKVVPGWRWFAAGAAMPLAAGAVTYAVGTVLLQHLEAGGTLEQLDVRALRADYQQNVEKGYALAKQWSGTPSPSS</sequence>
<accession>A0A8J7U5D0</accession>
<comment type="caution">
    <text evidence="7">The sequence shown here is derived from an EMBL/GenBank/DDBJ whole genome shotgun (WGS) entry which is preliminary data.</text>
</comment>
<organism evidence="7 8">
    <name type="scientific">Acanthopleuribacter pedis</name>
    <dbReference type="NCBI Taxonomy" id="442870"/>
    <lineage>
        <taxon>Bacteria</taxon>
        <taxon>Pseudomonadati</taxon>
        <taxon>Acidobacteriota</taxon>
        <taxon>Holophagae</taxon>
        <taxon>Acanthopleuribacterales</taxon>
        <taxon>Acanthopleuribacteraceae</taxon>
        <taxon>Acanthopleuribacter</taxon>
    </lineage>
</organism>
<dbReference type="GO" id="GO:0016020">
    <property type="term" value="C:membrane"/>
    <property type="evidence" value="ECO:0007669"/>
    <property type="project" value="UniProtKB-SubCell"/>
</dbReference>
<gene>
    <name evidence="7" type="ORF">J3U88_24200</name>
</gene>
<dbReference type="Proteomes" id="UP000664417">
    <property type="component" value="Unassembled WGS sequence"/>
</dbReference>
<dbReference type="AlphaFoldDB" id="A0A8J7U5D0"/>
<feature type="compositionally biased region" description="Polar residues" evidence="5">
    <location>
        <begin position="1"/>
        <end position="14"/>
    </location>
</feature>
<feature type="region of interest" description="Disordered" evidence="5">
    <location>
        <begin position="1"/>
        <end position="110"/>
    </location>
</feature>
<keyword evidence="4 6" id="KW-0472">Membrane</keyword>
<dbReference type="EMBL" id="JAFREP010000025">
    <property type="protein sequence ID" value="MBO1321602.1"/>
    <property type="molecule type" value="Genomic_DNA"/>
</dbReference>
<proteinExistence type="predicted"/>
<feature type="transmembrane region" description="Helical" evidence="6">
    <location>
        <begin position="182"/>
        <end position="204"/>
    </location>
</feature>
<protein>
    <submittedName>
        <fullName evidence="7">DUF697 domain-containing protein</fullName>
    </submittedName>
</protein>
<evidence type="ECO:0000256" key="6">
    <source>
        <dbReference type="SAM" id="Phobius"/>
    </source>
</evidence>
<feature type="compositionally biased region" description="Basic and acidic residues" evidence="5">
    <location>
        <begin position="40"/>
        <end position="92"/>
    </location>
</feature>
<dbReference type="RefSeq" id="WP_207861575.1">
    <property type="nucleotide sequence ID" value="NZ_JAFREP010000025.1"/>
</dbReference>
<comment type="subcellular location">
    <subcellularLocation>
        <location evidence="1">Membrane</location>
        <topology evidence="1">Multi-pass membrane protein</topology>
    </subcellularLocation>
</comment>
<evidence type="ECO:0000313" key="7">
    <source>
        <dbReference type="EMBL" id="MBO1321602.1"/>
    </source>
</evidence>
<dbReference type="InterPro" id="IPR021147">
    <property type="entry name" value="DUF697"/>
</dbReference>
<evidence type="ECO:0000256" key="1">
    <source>
        <dbReference type="ARBA" id="ARBA00004141"/>
    </source>
</evidence>
<evidence type="ECO:0000256" key="2">
    <source>
        <dbReference type="ARBA" id="ARBA00022692"/>
    </source>
</evidence>
<evidence type="ECO:0000256" key="5">
    <source>
        <dbReference type="SAM" id="MobiDB-lite"/>
    </source>
</evidence>
<evidence type="ECO:0000313" key="8">
    <source>
        <dbReference type="Proteomes" id="UP000664417"/>
    </source>
</evidence>